<evidence type="ECO:0000313" key="3">
    <source>
        <dbReference type="Proteomes" id="UP000274556"/>
    </source>
</evidence>
<dbReference type="EMBL" id="RBXL01000001">
    <property type="protein sequence ID" value="RKT43408.1"/>
    <property type="molecule type" value="Genomic_DNA"/>
</dbReference>
<name>A0A495V6H8_9GAMM</name>
<feature type="transmembrane region" description="Helical" evidence="1">
    <location>
        <begin position="65"/>
        <end position="84"/>
    </location>
</feature>
<keyword evidence="3" id="KW-1185">Reference proteome</keyword>
<dbReference type="AlphaFoldDB" id="A0A495V6H8"/>
<evidence type="ECO:0000256" key="1">
    <source>
        <dbReference type="SAM" id="Phobius"/>
    </source>
</evidence>
<keyword evidence="1" id="KW-0472">Membrane</keyword>
<gene>
    <name evidence="2" type="ORF">BDD21_0741</name>
</gene>
<feature type="transmembrane region" description="Helical" evidence="1">
    <location>
        <begin position="41"/>
        <end position="59"/>
    </location>
</feature>
<protein>
    <submittedName>
        <fullName evidence="2">Uncharacterized protein</fullName>
    </submittedName>
</protein>
<keyword evidence="1" id="KW-0812">Transmembrane</keyword>
<comment type="caution">
    <text evidence="2">The sequence shown here is derived from an EMBL/GenBank/DDBJ whole genome shotgun (WGS) entry which is preliminary data.</text>
</comment>
<organism evidence="2 3">
    <name type="scientific">Thiocapsa rosea</name>
    <dbReference type="NCBI Taxonomy" id="69360"/>
    <lineage>
        <taxon>Bacteria</taxon>
        <taxon>Pseudomonadati</taxon>
        <taxon>Pseudomonadota</taxon>
        <taxon>Gammaproteobacteria</taxon>
        <taxon>Chromatiales</taxon>
        <taxon>Chromatiaceae</taxon>
        <taxon>Thiocapsa</taxon>
    </lineage>
</organism>
<evidence type="ECO:0000313" key="2">
    <source>
        <dbReference type="EMBL" id="RKT43408.1"/>
    </source>
</evidence>
<reference evidence="2 3" key="1">
    <citation type="submission" date="2018-10" db="EMBL/GenBank/DDBJ databases">
        <title>Genomic Encyclopedia of Archaeal and Bacterial Type Strains, Phase II (KMG-II): from individual species to whole genera.</title>
        <authorList>
            <person name="Goeker M."/>
        </authorList>
    </citation>
    <scope>NUCLEOTIDE SEQUENCE [LARGE SCALE GENOMIC DNA]</scope>
    <source>
        <strain evidence="2 3">DSM 235</strain>
    </source>
</reference>
<feature type="transmembrane region" description="Helical" evidence="1">
    <location>
        <begin position="13"/>
        <end position="29"/>
    </location>
</feature>
<dbReference type="Proteomes" id="UP000274556">
    <property type="component" value="Unassembled WGS sequence"/>
</dbReference>
<dbReference type="OrthoDB" id="8005151at2"/>
<keyword evidence="1" id="KW-1133">Transmembrane helix</keyword>
<proteinExistence type="predicted"/>
<dbReference type="RefSeq" id="WP_120795987.1">
    <property type="nucleotide sequence ID" value="NZ_RBXL01000001.1"/>
</dbReference>
<sequence>MAELFESGRLIDLILGLVVVEAIALTLFNRLTGKGVAPRDLVGLLLAGAFLLVAVRFALTGAEWIWIGLWLGLALIAHLADLALRWRS</sequence>
<accession>A0A495V6H8</accession>